<gene>
    <name evidence="2" type="ORF">EXIGLDRAFT_702738</name>
</gene>
<proteinExistence type="predicted"/>
<accession>A0A165CE86</accession>
<reference evidence="2 3" key="1">
    <citation type="journal article" date="2016" name="Mol. Biol. Evol.">
        <title>Comparative Genomics of Early-Diverging Mushroom-Forming Fungi Provides Insights into the Origins of Lignocellulose Decay Capabilities.</title>
        <authorList>
            <person name="Nagy L.G."/>
            <person name="Riley R."/>
            <person name="Tritt A."/>
            <person name="Adam C."/>
            <person name="Daum C."/>
            <person name="Floudas D."/>
            <person name="Sun H."/>
            <person name="Yadav J.S."/>
            <person name="Pangilinan J."/>
            <person name="Larsson K.H."/>
            <person name="Matsuura K."/>
            <person name="Barry K."/>
            <person name="Labutti K."/>
            <person name="Kuo R."/>
            <person name="Ohm R.A."/>
            <person name="Bhattacharya S.S."/>
            <person name="Shirouzu T."/>
            <person name="Yoshinaga Y."/>
            <person name="Martin F.M."/>
            <person name="Grigoriev I.V."/>
            <person name="Hibbett D.S."/>
        </authorList>
    </citation>
    <scope>NUCLEOTIDE SEQUENCE [LARGE SCALE GENOMIC DNA]</scope>
    <source>
        <strain evidence="2 3">HHB12029</strain>
    </source>
</reference>
<evidence type="ECO:0000313" key="3">
    <source>
        <dbReference type="Proteomes" id="UP000077266"/>
    </source>
</evidence>
<name>A0A165CE86_EXIGL</name>
<feature type="region of interest" description="Disordered" evidence="1">
    <location>
        <begin position="1"/>
        <end position="48"/>
    </location>
</feature>
<feature type="region of interest" description="Disordered" evidence="1">
    <location>
        <begin position="127"/>
        <end position="158"/>
    </location>
</feature>
<protein>
    <submittedName>
        <fullName evidence="2">Uncharacterized protein</fullName>
    </submittedName>
</protein>
<dbReference type="InParanoid" id="A0A165CE86"/>
<sequence>MEEGGYDARFDTHTAGRELSDHLQSAEPPRISTPERCESAGSQPGLNGPRIDTHIFSHELLGNLQATGSFGGITPEQYETAKPPSIDLIALDQDLSRLYAQAHTAMLASSRLAQSINALKERLVPRLSPVDNSGPPMRRSTTTEVTSGNETSCSSPRSLMDAQFSTSSELQPVMTLGPWHEFATAQRPAISILKEMMSFRGGLLLPLPKAVASWKGHPFIDVFYTSVEDRNVVLRAFRAQLSDAYEGVKAAPAMLVLR</sequence>
<feature type="compositionally biased region" description="Basic and acidic residues" evidence="1">
    <location>
        <begin position="1"/>
        <end position="21"/>
    </location>
</feature>
<organism evidence="2 3">
    <name type="scientific">Exidia glandulosa HHB12029</name>
    <dbReference type="NCBI Taxonomy" id="1314781"/>
    <lineage>
        <taxon>Eukaryota</taxon>
        <taxon>Fungi</taxon>
        <taxon>Dikarya</taxon>
        <taxon>Basidiomycota</taxon>
        <taxon>Agaricomycotina</taxon>
        <taxon>Agaricomycetes</taxon>
        <taxon>Auriculariales</taxon>
        <taxon>Exidiaceae</taxon>
        <taxon>Exidia</taxon>
    </lineage>
</organism>
<evidence type="ECO:0000256" key="1">
    <source>
        <dbReference type="SAM" id="MobiDB-lite"/>
    </source>
</evidence>
<dbReference type="EMBL" id="KV426332">
    <property type="protein sequence ID" value="KZV82310.1"/>
    <property type="molecule type" value="Genomic_DNA"/>
</dbReference>
<feature type="compositionally biased region" description="Polar residues" evidence="1">
    <location>
        <begin position="139"/>
        <end position="158"/>
    </location>
</feature>
<keyword evidence="3" id="KW-1185">Reference proteome</keyword>
<dbReference type="AlphaFoldDB" id="A0A165CE86"/>
<dbReference type="Proteomes" id="UP000077266">
    <property type="component" value="Unassembled WGS sequence"/>
</dbReference>
<evidence type="ECO:0000313" key="2">
    <source>
        <dbReference type="EMBL" id="KZV82310.1"/>
    </source>
</evidence>